<evidence type="ECO:0000313" key="2">
    <source>
        <dbReference type="Proteomes" id="UP001261871"/>
    </source>
</evidence>
<comment type="caution">
    <text evidence="1">The sequence shown here is derived from an EMBL/GenBank/DDBJ whole genome shotgun (WGS) entry which is preliminary data.</text>
</comment>
<name>A0ABU1S677_9FLAO</name>
<accession>A0ABU1S677</accession>
<organism evidence="1 2">
    <name type="scientific">Flavobacterium granuli</name>
    <dbReference type="NCBI Taxonomy" id="280093"/>
    <lineage>
        <taxon>Bacteria</taxon>
        <taxon>Pseudomonadati</taxon>
        <taxon>Bacteroidota</taxon>
        <taxon>Flavobacteriia</taxon>
        <taxon>Flavobacteriales</taxon>
        <taxon>Flavobacteriaceae</taxon>
        <taxon>Flavobacterium</taxon>
    </lineage>
</organism>
<gene>
    <name evidence="1" type="ORF">J2W95_003269</name>
</gene>
<keyword evidence="2" id="KW-1185">Reference proteome</keyword>
<evidence type="ECO:0008006" key="3">
    <source>
        <dbReference type="Google" id="ProtNLM"/>
    </source>
</evidence>
<evidence type="ECO:0000313" key="1">
    <source>
        <dbReference type="EMBL" id="MDR6846550.1"/>
    </source>
</evidence>
<dbReference type="Proteomes" id="UP001261871">
    <property type="component" value="Unassembled WGS sequence"/>
</dbReference>
<dbReference type="EMBL" id="JAVDTX010000008">
    <property type="protein sequence ID" value="MDR6846550.1"/>
    <property type="molecule type" value="Genomic_DNA"/>
</dbReference>
<sequence>MSFLKYFLRMINVFSSPDGSKYRFVSSSNKTKDIAYSGSEAVMKNYRSAPKKETPAFRPVFFI</sequence>
<protein>
    <recommendedName>
        <fullName evidence="3">DUF1508 domain-containing protein</fullName>
    </recommendedName>
</protein>
<proteinExistence type="predicted"/>
<reference evidence="1 2" key="1">
    <citation type="submission" date="2023-07" db="EMBL/GenBank/DDBJ databases">
        <title>Sorghum-associated microbial communities from plants grown in Nebraska, USA.</title>
        <authorList>
            <person name="Schachtman D."/>
        </authorList>
    </citation>
    <scope>NUCLEOTIDE SEQUENCE [LARGE SCALE GENOMIC DNA]</scope>
    <source>
        <strain evidence="1 2">BE124</strain>
    </source>
</reference>